<dbReference type="GO" id="GO:0004134">
    <property type="term" value="F:4-alpha-glucanotransferase activity"/>
    <property type="evidence" value="ECO:0007669"/>
    <property type="project" value="InterPro"/>
</dbReference>
<feature type="domain" description="Glycogen debranching enzyme C-terminal" evidence="1">
    <location>
        <begin position="311"/>
        <end position="663"/>
    </location>
</feature>
<dbReference type="STRING" id="529505.SAMN05421761_101167"/>
<dbReference type="InterPro" id="IPR010401">
    <property type="entry name" value="AGL/Gdb1"/>
</dbReference>
<reference evidence="4" key="1">
    <citation type="submission" date="2017-01" db="EMBL/GenBank/DDBJ databases">
        <authorList>
            <person name="Varghese N."/>
            <person name="Submissions S."/>
        </authorList>
    </citation>
    <scope>NUCLEOTIDE SEQUENCE [LARGE SCALE GENOMIC DNA]</scope>
    <source>
        <strain evidence="4">DSM 46698</strain>
    </source>
</reference>
<dbReference type="InterPro" id="IPR006451">
    <property type="entry name" value="Glycogen_debranch_arc"/>
</dbReference>
<organism evidence="3 4">
    <name type="scientific">Belliella pelovolcani</name>
    <dbReference type="NCBI Taxonomy" id="529505"/>
    <lineage>
        <taxon>Bacteria</taxon>
        <taxon>Pseudomonadati</taxon>
        <taxon>Bacteroidota</taxon>
        <taxon>Cytophagia</taxon>
        <taxon>Cytophagales</taxon>
        <taxon>Cyclobacteriaceae</taxon>
        <taxon>Belliella</taxon>
    </lineage>
</organism>
<accession>A0A1N7JNV8</accession>
<dbReference type="NCBIfam" id="TIGR01561">
    <property type="entry name" value="gde_arch"/>
    <property type="match status" value="1"/>
</dbReference>
<dbReference type="SUPFAM" id="SSF48208">
    <property type="entry name" value="Six-hairpin glycosidases"/>
    <property type="match status" value="1"/>
</dbReference>
<evidence type="ECO:0000259" key="2">
    <source>
        <dbReference type="Pfam" id="PF12439"/>
    </source>
</evidence>
<dbReference type="PANTHER" id="PTHR10569:SF2">
    <property type="entry name" value="GLYCOGEN DEBRANCHING ENZYME"/>
    <property type="match status" value="1"/>
</dbReference>
<dbReference type="AlphaFoldDB" id="A0A1N7JNV8"/>
<dbReference type="InterPro" id="IPR012341">
    <property type="entry name" value="6hp_glycosidase-like_sf"/>
</dbReference>
<proteinExistence type="predicted"/>
<evidence type="ECO:0000313" key="3">
    <source>
        <dbReference type="EMBL" id="SIS50997.1"/>
    </source>
</evidence>
<dbReference type="InterPro" id="IPR024742">
    <property type="entry name" value="Glycogen_debranch_N"/>
</dbReference>
<dbReference type="Pfam" id="PF12439">
    <property type="entry name" value="GDE_N"/>
    <property type="match status" value="1"/>
</dbReference>
<gene>
    <name evidence="3" type="ORF">SAMN05421761_101167</name>
</gene>
<evidence type="ECO:0000259" key="1">
    <source>
        <dbReference type="Pfam" id="PF06202"/>
    </source>
</evidence>
<dbReference type="GO" id="GO:0004135">
    <property type="term" value="F:amylo-alpha-1,6-glucosidase activity"/>
    <property type="evidence" value="ECO:0007669"/>
    <property type="project" value="InterPro"/>
</dbReference>
<keyword evidence="4" id="KW-1185">Reference proteome</keyword>
<evidence type="ECO:0000313" key="4">
    <source>
        <dbReference type="Proteomes" id="UP000186026"/>
    </source>
</evidence>
<dbReference type="InterPro" id="IPR008928">
    <property type="entry name" value="6-hairpin_glycosidase_sf"/>
</dbReference>
<dbReference type="InterPro" id="IPR032790">
    <property type="entry name" value="GDE_C"/>
</dbReference>
<dbReference type="PANTHER" id="PTHR10569">
    <property type="entry name" value="GLYCOGEN DEBRANCHING ENZYME"/>
    <property type="match status" value="1"/>
</dbReference>
<dbReference type="EMBL" id="FTOP01000001">
    <property type="protein sequence ID" value="SIS50997.1"/>
    <property type="molecule type" value="Genomic_DNA"/>
</dbReference>
<dbReference type="GO" id="GO:0005980">
    <property type="term" value="P:glycogen catabolic process"/>
    <property type="evidence" value="ECO:0007669"/>
    <property type="project" value="InterPro"/>
</dbReference>
<dbReference type="Proteomes" id="UP000186026">
    <property type="component" value="Unassembled WGS sequence"/>
</dbReference>
<sequence length="671" mass="76801">MKGYGNITFIFCYNIFLSGWKNYFYGNLQTFDQMSYIHFDKTQLINLNYSLDREIIRTNRGGSYTSTTIIGCNTRKYHGLLVSPQPQIDSQLHVLLSTVHETVIQRGASFNLGINKYPGNYSPRGHKYLEDFDSEPIPKLTYRVGGVLLQKELILDTNRDRVMIRYTLLDAHSPTKIRISPFLAFRGYHELSKANDRLDQSFKKAPNGAIFQLYPEYSPLYLQVSKKNDFHSIPNWYHNIEYIQERERGYAYQEDLFVPGFFEFDIEKGESVIFSAGLTEADPATRQRAFEKELARRIPRNNFENCLLNSAGQFIQKRDGKTHVIAGYPWFGWWGRDTFIASPGLTLTHGDKDTFLEIMDTMVADLSGALFPNVGSGVMRNMNSMDAPLWFFWSLQQYIAFTGDEKTVKKKYLEKLKGIIEGFKNSTDFNIHMQESGLIYGGQEGIALTWMDAVNSDGPVTPRIGCPVEINALWYNALCFYHELSGDQEIATLAEQVKSSFVSTYWDEKKGYLADVVDGNHKDWSIRPNMLFAVSLPHSPLEESQMDRVLEVIKSKLLTPRGLRTLSPDDPGYKGYYFGDQYVRDRAYHNGTVWAWLLGHFAEGYLKLHGKSGKHFIEKIIQSFDGVMTQYGIGTVAEIYDGDPPHRPKGAISQAWSVGELLRMMHLVKKV</sequence>
<dbReference type="Pfam" id="PF06202">
    <property type="entry name" value="GDE_C"/>
    <property type="match status" value="1"/>
</dbReference>
<protein>
    <submittedName>
        <fullName evidence="3">Glycogen debranching enzyme, putative</fullName>
    </submittedName>
</protein>
<dbReference type="Gene3D" id="1.50.10.10">
    <property type="match status" value="1"/>
</dbReference>
<feature type="domain" description="Glycogen debranching enzyme bacterial and archaeal type N-terminal" evidence="2">
    <location>
        <begin position="53"/>
        <end position="272"/>
    </location>
</feature>
<name>A0A1N7JNV8_9BACT</name>